<name>A0A0P6Y3S4_9CHLR</name>
<protein>
    <recommendedName>
        <fullName evidence="3">Nitrogen regulatory protein P-II</fullName>
    </recommendedName>
</protein>
<dbReference type="InterPro" id="IPR011322">
    <property type="entry name" value="N-reg_PII-like_a/b"/>
</dbReference>
<dbReference type="EMBL" id="LGCM01000047">
    <property type="protein sequence ID" value="KPL79617.1"/>
    <property type="molecule type" value="Genomic_DNA"/>
</dbReference>
<reference evidence="1 2" key="1">
    <citation type="submission" date="2015-07" db="EMBL/GenBank/DDBJ databases">
        <title>Genome sequence of Levilinea saccharolytica DSM 16555.</title>
        <authorList>
            <person name="Hemp J."/>
            <person name="Ward L.M."/>
            <person name="Pace L.A."/>
            <person name="Fischer W.W."/>
        </authorList>
    </citation>
    <scope>NUCLEOTIDE SEQUENCE [LARGE SCALE GENOMIC DNA]</scope>
    <source>
        <strain evidence="1 2">KIBI-1</strain>
    </source>
</reference>
<dbReference type="Gene3D" id="3.30.70.120">
    <property type="match status" value="1"/>
</dbReference>
<dbReference type="Proteomes" id="UP000050501">
    <property type="component" value="Unassembled WGS sequence"/>
</dbReference>
<proteinExistence type="predicted"/>
<gene>
    <name evidence="1" type="ORF">ADN01_14130</name>
</gene>
<comment type="caution">
    <text evidence="1">The sequence shown here is derived from an EMBL/GenBank/DDBJ whole genome shotgun (WGS) entry which is preliminary data.</text>
</comment>
<dbReference type="OrthoDB" id="164274at2"/>
<dbReference type="RefSeq" id="WP_062417792.1">
    <property type="nucleotide sequence ID" value="NZ_DF967974.1"/>
</dbReference>
<evidence type="ECO:0000313" key="2">
    <source>
        <dbReference type="Proteomes" id="UP000050501"/>
    </source>
</evidence>
<evidence type="ECO:0000313" key="1">
    <source>
        <dbReference type="EMBL" id="KPL79617.1"/>
    </source>
</evidence>
<dbReference type="SUPFAM" id="SSF54913">
    <property type="entry name" value="GlnB-like"/>
    <property type="match status" value="1"/>
</dbReference>
<dbReference type="STRING" id="229921.ADN01_14130"/>
<organism evidence="1 2">
    <name type="scientific">Levilinea saccharolytica</name>
    <dbReference type="NCBI Taxonomy" id="229921"/>
    <lineage>
        <taxon>Bacteria</taxon>
        <taxon>Bacillati</taxon>
        <taxon>Chloroflexota</taxon>
        <taxon>Anaerolineae</taxon>
        <taxon>Anaerolineales</taxon>
        <taxon>Anaerolineaceae</taxon>
        <taxon>Levilinea</taxon>
    </lineage>
</organism>
<evidence type="ECO:0008006" key="3">
    <source>
        <dbReference type="Google" id="ProtNLM"/>
    </source>
</evidence>
<sequence length="115" mass="12480">MFMVMLVLDDPHQLDAVLEAWAEQGVTGATIVESTGLHRRRKHIPMRYAYAESLVEQGNITLFVAVQNEGMVKACLAAVESIVGDLNGPNTGVLMAWPITFSKGIPSGEVEHGMD</sequence>
<accession>A0A0P6Y3S4</accession>
<keyword evidence="2" id="KW-1185">Reference proteome</keyword>
<dbReference type="AlphaFoldDB" id="A0A0P6Y3S4"/>
<dbReference type="InterPro" id="IPR015867">
    <property type="entry name" value="N-reg_PII/ATP_PRibTrfase_C"/>
</dbReference>